<evidence type="ECO:0000313" key="4">
    <source>
        <dbReference type="EMBL" id="ABO00817.1"/>
    </source>
</evidence>
<dbReference type="GO" id="GO:0018169">
    <property type="term" value="F:ribosomal S6-glutamic acid ligase activity"/>
    <property type="evidence" value="ECO:0007669"/>
    <property type="project" value="TreeGrafter"/>
</dbReference>
<dbReference type="Pfam" id="PF02786">
    <property type="entry name" value="CPSase_L_D2"/>
    <property type="match status" value="1"/>
</dbReference>
<feature type="region of interest" description="Disordered" evidence="2">
    <location>
        <begin position="1"/>
        <end position="23"/>
    </location>
</feature>
<dbReference type="GO" id="GO:0009432">
    <property type="term" value="P:SOS response"/>
    <property type="evidence" value="ECO:0007669"/>
    <property type="project" value="TreeGrafter"/>
</dbReference>
<dbReference type="GO" id="GO:0005524">
    <property type="term" value="F:ATP binding"/>
    <property type="evidence" value="ECO:0007669"/>
    <property type="project" value="UniProtKB-UniRule"/>
</dbReference>
<keyword evidence="1" id="KW-0547">Nucleotide-binding</keyword>
<protein>
    <submittedName>
        <fullName evidence="4">D-alanine-D-alanine ligase and related ATP-grasp enzymes-like protein</fullName>
    </submittedName>
</protein>
<dbReference type="InterPro" id="IPR011761">
    <property type="entry name" value="ATP-grasp"/>
</dbReference>
<dbReference type="GO" id="GO:0005737">
    <property type="term" value="C:cytoplasm"/>
    <property type="evidence" value="ECO:0007669"/>
    <property type="project" value="TreeGrafter"/>
</dbReference>
<reference evidence="4" key="1">
    <citation type="submission" date="2007-02" db="EMBL/GenBank/DDBJ databases">
        <title>Complete sequence of Mycobacterium sp. JLS.</title>
        <authorList>
            <consortium name="US DOE Joint Genome Institute"/>
            <person name="Copeland A."/>
            <person name="Lucas S."/>
            <person name="Lapidus A."/>
            <person name="Barry K."/>
            <person name="Detter J.C."/>
            <person name="Glavina del Rio T."/>
            <person name="Hammon N."/>
            <person name="Israni S."/>
            <person name="Dalin E."/>
            <person name="Tice H."/>
            <person name="Pitluck S."/>
            <person name="Chain P."/>
            <person name="Malfatti S."/>
            <person name="Shin M."/>
            <person name="Vergez L."/>
            <person name="Schmutz J."/>
            <person name="Larimer F."/>
            <person name="Land M."/>
            <person name="Hauser L."/>
            <person name="Kyrpides N."/>
            <person name="Mikhailova N."/>
            <person name="Miller C.D."/>
            <person name="Anderson A.J."/>
            <person name="Sims R.C."/>
            <person name="Richardson P."/>
        </authorList>
    </citation>
    <scope>NUCLEOTIDE SEQUENCE [LARGE SCALE GENOMIC DNA]</scope>
    <source>
        <strain evidence="4">JLS</strain>
    </source>
</reference>
<dbReference type="PANTHER" id="PTHR21621:SF0">
    <property type="entry name" value="BETA-CITRYLGLUTAMATE SYNTHASE B-RELATED"/>
    <property type="match status" value="1"/>
</dbReference>
<name>A0A5Q5CN37_MYCSJ</name>
<gene>
    <name evidence="4" type="ordered locus">Mjls_5052</name>
</gene>
<evidence type="ECO:0000259" key="3">
    <source>
        <dbReference type="PROSITE" id="PS50975"/>
    </source>
</evidence>
<dbReference type="EMBL" id="CP000580">
    <property type="protein sequence ID" value="ABO00817.1"/>
    <property type="molecule type" value="Genomic_DNA"/>
</dbReference>
<dbReference type="AlphaFoldDB" id="A0A5Q5CN37"/>
<feature type="domain" description="ATP-grasp" evidence="3">
    <location>
        <begin position="509"/>
        <end position="774"/>
    </location>
</feature>
<accession>A0A5Q5CN37</accession>
<dbReference type="Gene3D" id="3.30.470.20">
    <property type="entry name" value="ATP-grasp fold, B domain"/>
    <property type="match status" value="2"/>
</dbReference>
<organism evidence="4">
    <name type="scientific">Mycobacterium sp. (strain JLS)</name>
    <dbReference type="NCBI Taxonomy" id="164757"/>
    <lineage>
        <taxon>Bacteria</taxon>
        <taxon>Bacillati</taxon>
        <taxon>Actinomycetota</taxon>
        <taxon>Actinomycetes</taxon>
        <taxon>Mycobacteriales</taxon>
        <taxon>Mycobacteriaceae</taxon>
        <taxon>Mycobacterium</taxon>
    </lineage>
</organism>
<proteinExistence type="predicted"/>
<dbReference type="PANTHER" id="PTHR21621">
    <property type="entry name" value="RIBOSOMAL PROTEIN S6 MODIFICATION PROTEIN"/>
    <property type="match status" value="1"/>
</dbReference>
<keyword evidence="4" id="KW-0436">Ligase</keyword>
<dbReference type="SUPFAM" id="SSF56059">
    <property type="entry name" value="Glutathione synthetase ATP-binding domain-like"/>
    <property type="match status" value="1"/>
</dbReference>
<sequence>MAERTHNRVAATSGADSLGSNGQLRESVSAVTCSPNRASSGGVGVGSCGSGLGRGDIDAGIALGGRYLLAAQRAGGDFLYEVDWVSGAESPDDSAVRQAGATWGMALLYRETGDLAYRAALDRSLARWLAEARVGEGRQWLGQGGARSGRLGSVALVGLALLECLSGPTGSADPTVAREALGALCAFVEDARLPGGGFRGAFDPESGVHSGSADPYSSGEALLLLARTGLELGVPDRVTRVLGWAEEDYDMFVAKPLAAEPDPALTKGYFQWSAMSWFALADAGFAPEVWGRRLVEQALWMVDVHRTLTRTRNTGYAYEGIVPAWEWARRTGDDDTARRLACVIHQGLRKLCSWQLGHPLAPATLRAAPERFHGAVQNHRSEPALRIDVTQHQLHALILARRYGIDTAEHSCTTDETVVARKLDAHDEPNVYSESGVTSSPLVAHLRFGLRLIYGRLADEFTALGFGVEVIGHMLLVTRGSKRCFFYEGDSSFTSLMAMKVLKDKELSRIMFQRAGLSIAEGFAFTRNEKLSALEKVRQLSPVVVKPVAGHKGQGASVNVTPESFEAAWSAASDAVAEAGVSTVSDYEILVEKFFPDGDEARYLVVGGTCVAVLLRLPPKVYGDGRSTVRQLIEHENRTRRLNPSLRAVSGMIRLDEQRHSIIRSQGYSLDSVPALGACVIIDWKGGLSTGANSRDITSDAHRSMKRVAEKVAAAVPGLDIVGVDILARDHTAEATPDNYIIVEANTRPNISGHLYPVFGEPVNVARIIAENCAQNMGFDVDTLRRTRRE</sequence>
<dbReference type="PROSITE" id="PS50975">
    <property type="entry name" value="ATP_GRASP"/>
    <property type="match status" value="1"/>
</dbReference>
<dbReference type="InterPro" id="IPR005479">
    <property type="entry name" value="CPAse_ATP-bd"/>
</dbReference>
<keyword evidence="1" id="KW-0067">ATP-binding</keyword>
<dbReference type="KEGG" id="mjl:Mjls_5052"/>
<dbReference type="GO" id="GO:0046872">
    <property type="term" value="F:metal ion binding"/>
    <property type="evidence" value="ECO:0007669"/>
    <property type="project" value="InterPro"/>
</dbReference>
<evidence type="ECO:0000256" key="2">
    <source>
        <dbReference type="SAM" id="MobiDB-lite"/>
    </source>
</evidence>
<feature type="compositionally biased region" description="Polar residues" evidence="2">
    <location>
        <begin position="14"/>
        <end position="23"/>
    </location>
</feature>
<evidence type="ECO:0000256" key="1">
    <source>
        <dbReference type="PROSITE-ProRule" id="PRU00409"/>
    </source>
</evidence>